<feature type="transmembrane region" description="Helical" evidence="1">
    <location>
        <begin position="6"/>
        <end position="26"/>
    </location>
</feature>
<name>A0A437RD21_9BURK</name>
<reference evidence="2 3" key="1">
    <citation type="submission" date="2019-01" db="EMBL/GenBank/DDBJ databases">
        <authorList>
            <person name="Chen W.-M."/>
        </authorList>
    </citation>
    <scope>NUCLEOTIDE SEQUENCE [LARGE SCALE GENOMIC DNA]</scope>
    <source>
        <strain evidence="2 3">KYPY4</strain>
    </source>
</reference>
<dbReference type="EMBL" id="SACR01000005">
    <property type="protein sequence ID" value="RVU44653.1"/>
    <property type="molecule type" value="Genomic_DNA"/>
</dbReference>
<evidence type="ECO:0000256" key="1">
    <source>
        <dbReference type="SAM" id="Phobius"/>
    </source>
</evidence>
<gene>
    <name evidence="2" type="ORF">EOE66_18565</name>
</gene>
<keyword evidence="1" id="KW-1133">Transmembrane helix</keyword>
<proteinExistence type="predicted"/>
<protein>
    <submittedName>
        <fullName evidence="2">Uncharacterized protein</fullName>
    </submittedName>
</protein>
<dbReference type="OrthoDB" id="8909360at2"/>
<sequence>MTVFYWVMGVLIVGTLVPSVLYMGLYAATGEDACLRRAQALWNISRVFALLGFNLLVWGHVVYGLWQIWS</sequence>
<keyword evidence="1" id="KW-0472">Membrane</keyword>
<comment type="caution">
    <text evidence="2">The sequence shown here is derived from an EMBL/GenBank/DDBJ whole genome shotgun (WGS) entry which is preliminary data.</text>
</comment>
<keyword evidence="1" id="KW-0812">Transmembrane</keyword>
<feature type="transmembrane region" description="Helical" evidence="1">
    <location>
        <begin position="47"/>
        <end position="69"/>
    </location>
</feature>
<accession>A0A437RD21</accession>
<dbReference type="RefSeq" id="WP_128230199.1">
    <property type="nucleotide sequence ID" value="NZ_SACR01000005.1"/>
</dbReference>
<evidence type="ECO:0000313" key="3">
    <source>
        <dbReference type="Proteomes" id="UP000285575"/>
    </source>
</evidence>
<dbReference type="Proteomes" id="UP000285575">
    <property type="component" value="Unassembled WGS sequence"/>
</dbReference>
<organism evidence="2 3">
    <name type="scientific">Rubrivivax rivuli</name>
    <dbReference type="NCBI Taxonomy" id="1862385"/>
    <lineage>
        <taxon>Bacteria</taxon>
        <taxon>Pseudomonadati</taxon>
        <taxon>Pseudomonadota</taxon>
        <taxon>Betaproteobacteria</taxon>
        <taxon>Burkholderiales</taxon>
        <taxon>Sphaerotilaceae</taxon>
        <taxon>Rubrivivax</taxon>
    </lineage>
</organism>
<evidence type="ECO:0000313" key="2">
    <source>
        <dbReference type="EMBL" id="RVU44653.1"/>
    </source>
</evidence>
<dbReference type="AlphaFoldDB" id="A0A437RD21"/>
<keyword evidence="3" id="KW-1185">Reference proteome</keyword>